<evidence type="ECO:0000313" key="2">
    <source>
        <dbReference type="Proteomes" id="UP000037460"/>
    </source>
</evidence>
<name>A0A0M0JHM5_9EUKA</name>
<evidence type="ECO:0000313" key="1">
    <source>
        <dbReference type="EMBL" id="KOO26079.1"/>
    </source>
</evidence>
<dbReference type="Proteomes" id="UP000037460">
    <property type="component" value="Unassembled WGS sequence"/>
</dbReference>
<protein>
    <submittedName>
        <fullName evidence="1">Uncharacterized protein</fullName>
    </submittedName>
</protein>
<feature type="non-terminal residue" evidence="1">
    <location>
        <position position="94"/>
    </location>
</feature>
<dbReference type="AlphaFoldDB" id="A0A0M0JHM5"/>
<reference evidence="2" key="1">
    <citation type="journal article" date="2015" name="PLoS Genet.">
        <title>Genome Sequence and Transcriptome Analyses of Chrysochromulina tobin: Metabolic Tools for Enhanced Algal Fitness in the Prominent Order Prymnesiales (Haptophyceae).</title>
        <authorList>
            <person name="Hovde B.T."/>
            <person name="Deodato C.R."/>
            <person name="Hunsperger H.M."/>
            <person name="Ryken S.A."/>
            <person name="Yost W."/>
            <person name="Jha R.K."/>
            <person name="Patterson J."/>
            <person name="Monnat R.J. Jr."/>
            <person name="Barlow S.B."/>
            <person name="Starkenburg S.R."/>
            <person name="Cattolico R.A."/>
        </authorList>
    </citation>
    <scope>NUCLEOTIDE SEQUENCE</scope>
    <source>
        <strain evidence="2">CCMP291</strain>
    </source>
</reference>
<gene>
    <name evidence="1" type="ORF">Ctob_001775</name>
</gene>
<sequence>GEEDCQGAQCRRARCTHWVHSHRGSRVERGGCALGCADLARTARPSVRGLRIGSCRVSISSARGCCQHVSVHGANKHQACRPTVRRCHASHTAD</sequence>
<keyword evidence="2" id="KW-1185">Reference proteome</keyword>
<feature type="non-terminal residue" evidence="1">
    <location>
        <position position="1"/>
    </location>
</feature>
<comment type="caution">
    <text evidence="1">The sequence shown here is derived from an EMBL/GenBank/DDBJ whole genome shotgun (WGS) entry which is preliminary data.</text>
</comment>
<organism evidence="1 2">
    <name type="scientific">Chrysochromulina tobinii</name>
    <dbReference type="NCBI Taxonomy" id="1460289"/>
    <lineage>
        <taxon>Eukaryota</taxon>
        <taxon>Haptista</taxon>
        <taxon>Haptophyta</taxon>
        <taxon>Prymnesiophyceae</taxon>
        <taxon>Prymnesiales</taxon>
        <taxon>Chrysochromulinaceae</taxon>
        <taxon>Chrysochromulina</taxon>
    </lineage>
</organism>
<dbReference type="EMBL" id="JWZX01002894">
    <property type="protein sequence ID" value="KOO26079.1"/>
    <property type="molecule type" value="Genomic_DNA"/>
</dbReference>
<proteinExistence type="predicted"/>
<accession>A0A0M0JHM5</accession>